<evidence type="ECO:0000256" key="10">
    <source>
        <dbReference type="ARBA" id="ARBA00023225"/>
    </source>
</evidence>
<evidence type="ECO:0000256" key="3">
    <source>
        <dbReference type="ARBA" id="ARBA00020392"/>
    </source>
</evidence>
<dbReference type="PANTHER" id="PTHR38786:SF1">
    <property type="entry name" value="FLAGELLAR FLIJ PROTEIN"/>
    <property type="match status" value="1"/>
</dbReference>
<dbReference type="InterPro" id="IPR012823">
    <property type="entry name" value="Flagell_FliJ"/>
</dbReference>
<evidence type="ECO:0000313" key="12">
    <source>
        <dbReference type="EMBL" id="MEX1665408.1"/>
    </source>
</evidence>
<dbReference type="Gene3D" id="1.10.287.1700">
    <property type="match status" value="1"/>
</dbReference>
<comment type="similarity">
    <text evidence="2">Belongs to the FliJ family.</text>
</comment>
<feature type="region of interest" description="Disordered" evidence="11">
    <location>
        <begin position="1"/>
        <end position="32"/>
    </location>
</feature>
<protein>
    <recommendedName>
        <fullName evidence="3">Flagellar FliJ protein</fullName>
    </recommendedName>
</protein>
<keyword evidence="13" id="KW-1185">Reference proteome</keyword>
<evidence type="ECO:0000313" key="13">
    <source>
        <dbReference type="Proteomes" id="UP001557484"/>
    </source>
</evidence>
<keyword evidence="7" id="KW-1005">Bacterial flagellum biogenesis</keyword>
<evidence type="ECO:0000256" key="4">
    <source>
        <dbReference type="ARBA" id="ARBA00022448"/>
    </source>
</evidence>
<comment type="caution">
    <text evidence="12">The sequence shown here is derived from an EMBL/GenBank/DDBJ whole genome shotgun (WGS) entry which is preliminary data.</text>
</comment>
<dbReference type="EMBL" id="JBFRYB010000001">
    <property type="protein sequence ID" value="MEX1665408.1"/>
    <property type="molecule type" value="Genomic_DNA"/>
</dbReference>
<keyword evidence="8" id="KW-0653">Protein transport</keyword>
<dbReference type="PANTHER" id="PTHR38786">
    <property type="entry name" value="FLAGELLAR FLIJ PROTEIN"/>
    <property type="match status" value="1"/>
</dbReference>
<keyword evidence="6" id="KW-0145">Chemotaxis</keyword>
<keyword evidence="5" id="KW-1003">Cell membrane</keyword>
<evidence type="ECO:0000256" key="5">
    <source>
        <dbReference type="ARBA" id="ARBA00022475"/>
    </source>
</evidence>
<dbReference type="RefSeq" id="WP_368375513.1">
    <property type="nucleotide sequence ID" value="NZ_JBFRYB010000001.1"/>
</dbReference>
<dbReference type="NCBIfam" id="TIGR02473">
    <property type="entry name" value="flagell_FliJ"/>
    <property type="match status" value="1"/>
</dbReference>
<sequence length="153" mass="18214">MKKSKRMQTVNSIAERDEREQADKFSKSQRHCEAQKNKLTELKQYYQEYADASRNPRGEFLDINRLQESRAFMAKLATAITQQREIVRKTELAMNTDRKHWMDCRRRAMSMQKLTERYVHQELCEAEASEQRVADDLSSQRFVWAMRQNSAMA</sequence>
<reference evidence="12 13" key="1">
    <citation type="journal article" date="2011" name="Int. J. Syst. Evol. Microbiol.">
        <title>Zhongshania antarctica gen. nov., sp. nov. and Zhongshania guokunii sp. nov., gammaproteobacteria respectively isolated from coastal attached (fast) ice and surface seawater of the Antarctic.</title>
        <authorList>
            <person name="Li H.J."/>
            <person name="Zhang X.Y."/>
            <person name="Chen C.X."/>
            <person name="Zhang Y.J."/>
            <person name="Gao Z.M."/>
            <person name="Yu Y."/>
            <person name="Chen X.L."/>
            <person name="Chen B."/>
            <person name="Zhang Y.Z."/>
        </authorList>
    </citation>
    <scope>NUCLEOTIDE SEQUENCE [LARGE SCALE GENOMIC DNA]</scope>
    <source>
        <strain evidence="12 13">R06B22</strain>
    </source>
</reference>
<dbReference type="Pfam" id="PF02050">
    <property type="entry name" value="FliJ"/>
    <property type="match status" value="1"/>
</dbReference>
<keyword evidence="12" id="KW-0966">Cell projection</keyword>
<dbReference type="InterPro" id="IPR053716">
    <property type="entry name" value="Flag_assembly_chemotaxis_eff"/>
</dbReference>
<dbReference type="Proteomes" id="UP001557484">
    <property type="component" value="Unassembled WGS sequence"/>
</dbReference>
<proteinExistence type="inferred from homology"/>
<keyword evidence="9" id="KW-0472">Membrane</keyword>
<dbReference type="InterPro" id="IPR052570">
    <property type="entry name" value="FliJ"/>
</dbReference>
<comment type="subcellular location">
    <subcellularLocation>
        <location evidence="1">Cell membrane</location>
        <topology evidence="1">Peripheral membrane protein</topology>
        <orientation evidence="1">Cytoplasmic side</orientation>
    </subcellularLocation>
</comment>
<keyword evidence="4" id="KW-0813">Transport</keyword>
<evidence type="ECO:0000256" key="11">
    <source>
        <dbReference type="SAM" id="MobiDB-lite"/>
    </source>
</evidence>
<gene>
    <name evidence="12" type="primary">fliJ</name>
    <name evidence="12" type="ORF">AB4875_07890</name>
</gene>
<keyword evidence="10" id="KW-1006">Bacterial flagellum protein export</keyword>
<keyword evidence="12" id="KW-0969">Cilium</keyword>
<name>A0ABV3TV08_9GAMM</name>
<evidence type="ECO:0000256" key="8">
    <source>
        <dbReference type="ARBA" id="ARBA00022927"/>
    </source>
</evidence>
<keyword evidence="12" id="KW-0282">Flagellum</keyword>
<organism evidence="12 13">
    <name type="scientific">Zhongshania arctica</name>
    <dbReference type="NCBI Taxonomy" id="3238302"/>
    <lineage>
        <taxon>Bacteria</taxon>
        <taxon>Pseudomonadati</taxon>
        <taxon>Pseudomonadota</taxon>
        <taxon>Gammaproteobacteria</taxon>
        <taxon>Cellvibrionales</taxon>
        <taxon>Spongiibacteraceae</taxon>
        <taxon>Zhongshania</taxon>
    </lineage>
</organism>
<evidence type="ECO:0000256" key="6">
    <source>
        <dbReference type="ARBA" id="ARBA00022500"/>
    </source>
</evidence>
<evidence type="ECO:0000256" key="2">
    <source>
        <dbReference type="ARBA" id="ARBA00010004"/>
    </source>
</evidence>
<evidence type="ECO:0000256" key="7">
    <source>
        <dbReference type="ARBA" id="ARBA00022795"/>
    </source>
</evidence>
<evidence type="ECO:0000256" key="1">
    <source>
        <dbReference type="ARBA" id="ARBA00004413"/>
    </source>
</evidence>
<evidence type="ECO:0000256" key="9">
    <source>
        <dbReference type="ARBA" id="ARBA00023136"/>
    </source>
</evidence>
<accession>A0ABV3TV08</accession>
<feature type="compositionally biased region" description="Basic and acidic residues" evidence="11">
    <location>
        <begin position="14"/>
        <end position="32"/>
    </location>
</feature>